<organism evidence="2 3">
    <name type="scientific">Mortierella alpina</name>
    <name type="common">Oleaginous fungus</name>
    <name type="synonym">Mortierella renispora</name>
    <dbReference type="NCBI Taxonomy" id="64518"/>
    <lineage>
        <taxon>Eukaryota</taxon>
        <taxon>Fungi</taxon>
        <taxon>Fungi incertae sedis</taxon>
        <taxon>Mucoromycota</taxon>
        <taxon>Mortierellomycotina</taxon>
        <taxon>Mortierellomycetes</taxon>
        <taxon>Mortierellales</taxon>
        <taxon>Mortierellaceae</taxon>
        <taxon>Mortierella</taxon>
    </lineage>
</organism>
<feature type="compositionally biased region" description="Polar residues" evidence="1">
    <location>
        <begin position="199"/>
        <end position="211"/>
    </location>
</feature>
<dbReference type="Proteomes" id="UP000717515">
    <property type="component" value="Unassembled WGS sequence"/>
</dbReference>
<feature type="compositionally biased region" description="Polar residues" evidence="1">
    <location>
        <begin position="177"/>
        <end position="191"/>
    </location>
</feature>
<feature type="compositionally biased region" description="Polar residues" evidence="1">
    <location>
        <begin position="360"/>
        <end position="369"/>
    </location>
</feature>
<evidence type="ECO:0000313" key="3">
    <source>
        <dbReference type="Proteomes" id="UP000717515"/>
    </source>
</evidence>
<name>A0A9P8A0I0_MORAP</name>
<evidence type="ECO:0000256" key="1">
    <source>
        <dbReference type="SAM" id="MobiDB-lite"/>
    </source>
</evidence>
<protein>
    <submittedName>
        <fullName evidence="2">Uncharacterized protein</fullName>
    </submittedName>
</protein>
<evidence type="ECO:0000313" key="2">
    <source>
        <dbReference type="EMBL" id="KAG9320067.1"/>
    </source>
</evidence>
<comment type="caution">
    <text evidence="2">The sequence shown here is derived from an EMBL/GenBank/DDBJ whole genome shotgun (WGS) entry which is preliminary data.</text>
</comment>
<feature type="region of interest" description="Disordered" evidence="1">
    <location>
        <begin position="104"/>
        <end position="278"/>
    </location>
</feature>
<feature type="region of interest" description="Disordered" evidence="1">
    <location>
        <begin position="301"/>
        <end position="333"/>
    </location>
</feature>
<feature type="compositionally biased region" description="Low complexity" evidence="1">
    <location>
        <begin position="125"/>
        <end position="141"/>
    </location>
</feature>
<dbReference type="AlphaFoldDB" id="A0A9P8A0I0"/>
<reference evidence="2" key="1">
    <citation type="submission" date="2021-07" db="EMBL/GenBank/DDBJ databases">
        <title>Draft genome of Mortierella alpina, strain LL118, isolated from an aspen leaf litter sample.</title>
        <authorList>
            <person name="Yang S."/>
            <person name="Vinatzer B.A."/>
        </authorList>
    </citation>
    <scope>NUCLEOTIDE SEQUENCE</scope>
    <source>
        <strain evidence="2">LL118</strain>
    </source>
</reference>
<gene>
    <name evidence="2" type="ORF">KVV02_004470</name>
</gene>
<dbReference type="EMBL" id="JAIFTL010000333">
    <property type="protein sequence ID" value="KAG9320067.1"/>
    <property type="molecule type" value="Genomic_DNA"/>
</dbReference>
<feature type="region of interest" description="Disordered" evidence="1">
    <location>
        <begin position="346"/>
        <end position="369"/>
    </location>
</feature>
<feature type="compositionally biased region" description="Polar residues" evidence="1">
    <location>
        <begin position="142"/>
        <end position="161"/>
    </location>
</feature>
<accession>A0A9P8A0I0</accession>
<feature type="compositionally biased region" description="Polar residues" evidence="1">
    <location>
        <begin position="110"/>
        <end position="124"/>
    </location>
</feature>
<feature type="compositionally biased region" description="Basic and acidic residues" evidence="1">
    <location>
        <begin position="302"/>
        <end position="320"/>
    </location>
</feature>
<proteinExistence type="predicted"/>
<sequence length="369" mass="40288">MTSVHSNTSHAFTRPVRPYAAAPSLPRKNSMLSAGAAPVLSSFAIDLIAQASQYSFDSYRVNMRESLQREVEDNIQKAKVLKEAMKESSDQDAEVLMSEEQAEYNKSKLGHTTPTNRSNTSLNRQQQQQQQQPQQGHQQQQNGNSMFLQGKQNSSSATNVMSEKRSPLDRIFGRKASVNSHATTVRNQVTPHPQPQRTPSPSLQPSSTANTLAVPASSGPNNTSAVDLSELKYLPVEEESEEEETLGRSMSVPGSGVGRGIGPDGNPMTGTEVKLHPTRAKTFALPKSLKNLKRRIAALRAKGTDLDAEKRERDERERRRNGGTAGGAGDEKKKFTLIRLLPWKSSKKTAPATTITATTEVLSSPSRTA</sequence>
<feature type="compositionally biased region" description="Low complexity" evidence="1">
    <location>
        <begin position="349"/>
        <end position="359"/>
    </location>
</feature>
<feature type="compositionally biased region" description="Basic and acidic residues" evidence="1">
    <location>
        <begin position="162"/>
        <end position="172"/>
    </location>
</feature>